<evidence type="ECO:0000256" key="6">
    <source>
        <dbReference type="SAM" id="SignalP"/>
    </source>
</evidence>
<feature type="signal peptide" evidence="6">
    <location>
        <begin position="1"/>
        <end position="15"/>
    </location>
</feature>
<evidence type="ECO:0000256" key="1">
    <source>
        <dbReference type="ARBA" id="ARBA00007447"/>
    </source>
</evidence>
<dbReference type="PANTHER" id="PTHR47967:SF124">
    <property type="entry name" value="XYLANASE INHIBITOR C-TERMINAL DOMAIN-CONTAINING PROTEIN"/>
    <property type="match status" value="1"/>
</dbReference>
<evidence type="ECO:0000313" key="8">
    <source>
        <dbReference type="EMBL" id="KAI5084839.1"/>
    </source>
</evidence>
<comment type="caution">
    <text evidence="8">The sequence shown here is derived from an EMBL/GenBank/DDBJ whole genome shotgun (WGS) entry which is preliminary data.</text>
</comment>
<dbReference type="GO" id="GO:0004190">
    <property type="term" value="F:aspartic-type endopeptidase activity"/>
    <property type="evidence" value="ECO:0007669"/>
    <property type="project" value="UniProtKB-KW"/>
</dbReference>
<dbReference type="InterPro" id="IPR034161">
    <property type="entry name" value="Pepsin-like_plant"/>
</dbReference>
<keyword evidence="2" id="KW-0645">Protease</keyword>
<dbReference type="Gene3D" id="2.40.70.10">
    <property type="entry name" value="Acid Proteases"/>
    <property type="match status" value="2"/>
</dbReference>
<comment type="similarity">
    <text evidence="1">Belongs to the peptidase A1 family.</text>
</comment>
<feature type="domain" description="Peptidase A1" evidence="7">
    <location>
        <begin position="118"/>
        <end position="501"/>
    </location>
</feature>
<dbReference type="InterPro" id="IPR032799">
    <property type="entry name" value="TAXi_C"/>
</dbReference>
<evidence type="ECO:0000256" key="5">
    <source>
        <dbReference type="ARBA" id="ARBA00023180"/>
    </source>
</evidence>
<dbReference type="Pfam" id="PF14541">
    <property type="entry name" value="TAXi_C"/>
    <property type="match status" value="1"/>
</dbReference>
<evidence type="ECO:0000259" key="7">
    <source>
        <dbReference type="PROSITE" id="PS51767"/>
    </source>
</evidence>
<protein>
    <recommendedName>
        <fullName evidence="7">Peptidase A1 domain-containing protein</fullName>
    </recommendedName>
</protein>
<dbReference type="InterPro" id="IPR033121">
    <property type="entry name" value="PEPTIDASE_A1"/>
</dbReference>
<keyword evidence="5" id="KW-0325">Glycoprotein</keyword>
<dbReference type="AlphaFoldDB" id="A0A9D4VEC6"/>
<dbReference type="Pfam" id="PF14543">
    <property type="entry name" value="TAXi_N"/>
    <property type="match status" value="1"/>
</dbReference>
<accession>A0A9D4VEC6</accession>
<reference evidence="8" key="1">
    <citation type="submission" date="2021-01" db="EMBL/GenBank/DDBJ databases">
        <title>Adiantum capillus-veneris genome.</title>
        <authorList>
            <person name="Fang Y."/>
            <person name="Liao Q."/>
        </authorList>
    </citation>
    <scope>NUCLEOTIDE SEQUENCE</scope>
    <source>
        <strain evidence="8">H3</strain>
        <tissue evidence="8">Leaf</tissue>
    </source>
</reference>
<keyword evidence="6" id="KW-0732">Signal</keyword>
<sequence length="535" mass="57785">MFLLSTHFLLTQCLACLVGCFLTCSPFIVAHNTPVLPPLSALHSSGSLTFPVYHKSIDTPRHIGRDHAFQKQNRSHRRRTLAKFSTDALNPPGPALSNGNVPALLGKVVTLSTDFGEFFAELRIGSPAMPLAVIIDSGSQLMWIQCMPCNKCGSQAISGYPIFEPAKSSSYTNVTCDTTSECPHTDDSIEIKCSTDSGVCMYDVSYADNSSSAGMLASDTLTLTTSNEGASSSFEFNNFVFGCGVNNAGIQTMFNASGLMGLGKGPHSIISQLSIDVFSYCLPNRLNNVDVTGYLTFGRGADANISLSSSMQYTSIVQLNHHHASFLPHDEFYYLGLTGISIDGKPLLIPPAALELNQDTGTGGTIIDSGTALTNFVDEAYTVIINAFNDYIHESTLMTITNVMLDNGYSTLSCYAVPFSNPREAPTVPTMTLHFEGSVAMELRTEHLLHLIHNDTTHDYYCLTMTNNGPLESGAKNIIGNFQQQNFLIEYDIANSRVGFAPTQCSASSPHTTTIIGKPILCHLTLIVVCILLSL</sequence>
<dbReference type="PROSITE" id="PS51767">
    <property type="entry name" value="PEPTIDASE_A1"/>
    <property type="match status" value="1"/>
</dbReference>
<dbReference type="OrthoDB" id="2747330at2759"/>
<dbReference type="CDD" id="cd05476">
    <property type="entry name" value="pepsin_A_like_plant"/>
    <property type="match status" value="1"/>
</dbReference>
<keyword evidence="9" id="KW-1185">Reference proteome</keyword>
<evidence type="ECO:0000256" key="4">
    <source>
        <dbReference type="ARBA" id="ARBA00022801"/>
    </source>
</evidence>
<name>A0A9D4VEC6_ADICA</name>
<dbReference type="InterPro" id="IPR032861">
    <property type="entry name" value="TAXi_N"/>
</dbReference>
<dbReference type="EMBL" id="JABFUD020000001">
    <property type="protein sequence ID" value="KAI5084839.1"/>
    <property type="molecule type" value="Genomic_DNA"/>
</dbReference>
<dbReference type="Proteomes" id="UP000886520">
    <property type="component" value="Chromosome 1"/>
</dbReference>
<keyword evidence="3" id="KW-0064">Aspartyl protease</keyword>
<dbReference type="PANTHER" id="PTHR47967">
    <property type="entry name" value="OS07G0603500 PROTEIN-RELATED"/>
    <property type="match status" value="1"/>
</dbReference>
<dbReference type="GO" id="GO:0006508">
    <property type="term" value="P:proteolysis"/>
    <property type="evidence" value="ECO:0007669"/>
    <property type="project" value="UniProtKB-KW"/>
</dbReference>
<dbReference type="SUPFAM" id="SSF50630">
    <property type="entry name" value="Acid proteases"/>
    <property type="match status" value="1"/>
</dbReference>
<evidence type="ECO:0000256" key="3">
    <source>
        <dbReference type="ARBA" id="ARBA00022750"/>
    </source>
</evidence>
<keyword evidence="4" id="KW-0378">Hydrolase</keyword>
<evidence type="ECO:0000313" key="9">
    <source>
        <dbReference type="Proteomes" id="UP000886520"/>
    </source>
</evidence>
<organism evidence="8 9">
    <name type="scientific">Adiantum capillus-veneris</name>
    <name type="common">Maidenhair fern</name>
    <dbReference type="NCBI Taxonomy" id="13818"/>
    <lineage>
        <taxon>Eukaryota</taxon>
        <taxon>Viridiplantae</taxon>
        <taxon>Streptophyta</taxon>
        <taxon>Embryophyta</taxon>
        <taxon>Tracheophyta</taxon>
        <taxon>Polypodiopsida</taxon>
        <taxon>Polypodiidae</taxon>
        <taxon>Polypodiales</taxon>
        <taxon>Pteridineae</taxon>
        <taxon>Pteridaceae</taxon>
        <taxon>Vittarioideae</taxon>
        <taxon>Adiantum</taxon>
    </lineage>
</organism>
<proteinExistence type="inferred from homology"/>
<feature type="chain" id="PRO_5039315639" description="Peptidase A1 domain-containing protein" evidence="6">
    <location>
        <begin position="16"/>
        <end position="535"/>
    </location>
</feature>
<gene>
    <name evidence="8" type="ORF">GOP47_0001008</name>
</gene>
<evidence type="ECO:0000256" key="2">
    <source>
        <dbReference type="ARBA" id="ARBA00022670"/>
    </source>
</evidence>
<dbReference type="InterPro" id="IPR021109">
    <property type="entry name" value="Peptidase_aspartic_dom_sf"/>
</dbReference>
<dbReference type="InterPro" id="IPR051708">
    <property type="entry name" value="Plant_Aspart_Prot_A1"/>
</dbReference>